<evidence type="ECO:0000259" key="2">
    <source>
        <dbReference type="PROSITE" id="PS51724"/>
    </source>
</evidence>
<gene>
    <name evidence="3" type="ORF">EDD53_2034</name>
</gene>
<dbReference type="RefSeq" id="WP_123793092.1">
    <property type="nucleotide sequence ID" value="NZ_RKQK01000003.1"/>
</dbReference>
<dbReference type="PROSITE" id="PS51724">
    <property type="entry name" value="SPOR"/>
    <property type="match status" value="1"/>
</dbReference>
<evidence type="ECO:0000313" key="4">
    <source>
        <dbReference type="Proteomes" id="UP000269689"/>
    </source>
</evidence>
<keyword evidence="1" id="KW-0732">Signal</keyword>
<feature type="signal peptide" evidence="1">
    <location>
        <begin position="1"/>
        <end position="23"/>
    </location>
</feature>
<name>A0A3N4U7B1_9RHOB</name>
<comment type="caution">
    <text evidence="3">The sequence shown here is derived from an EMBL/GenBank/DDBJ whole genome shotgun (WGS) entry which is preliminary data.</text>
</comment>
<dbReference type="InterPro" id="IPR007730">
    <property type="entry name" value="SPOR-like_dom"/>
</dbReference>
<dbReference type="Pfam" id="PF05036">
    <property type="entry name" value="SPOR"/>
    <property type="match status" value="1"/>
</dbReference>
<dbReference type="OrthoDB" id="7843142at2"/>
<dbReference type="AlphaFoldDB" id="A0A3N4U7B1"/>
<feature type="chain" id="PRO_5018239515" evidence="1">
    <location>
        <begin position="24"/>
        <end position="529"/>
    </location>
</feature>
<accession>A0A3N4U7B1</accession>
<sequence>MKTIRTISLAAMVAALGVSAVYAKTSLRNAGEPAEFPPASYKGTQYVDSSGCAFVRAGRGDAVSWVPRVSRSRTVLCGFKPSLDAAQVKLPVIPDPVETVQAAPTTPKATTKVKRQGAGAPLATVATTTTIPARKATAAQTPKFDAAAPVKLAKAPAAPITGKYAPKPAAKAQPVPRGRLADAEIVGQTCGTNAAGQSLRCTERSTQAPDYIIKRLPAGVTVRRADGGTLTTTEPTLVRVAIKSAPAATPTPAVNPPAQAIAAAPVYASASQGATTSSCNGLSGNAAQYLQTSTRLAVRCGPQAVHPSSYITKQNQRVAQANVAVAQVSRQARELGVVFAAPKQVRTPDGYARAFTDGRLNTQRGPRTLAGDYQQAQVWSNTVPAYPVGTVVKRTFWQQLFGLPAKARPVAQAPVQYTEANTRASQVSVPRLSTKSVAPNRTPQAVTSAPASVASGARYIQVGTFAVAENADRSMARLSAMGMPVASQMMTHGGQRMKMVLAGPFAPSQIVTALNTARAAGYNDAFARK</sequence>
<dbReference type="Proteomes" id="UP000269689">
    <property type="component" value="Unassembled WGS sequence"/>
</dbReference>
<proteinExistence type="predicted"/>
<keyword evidence="4" id="KW-1185">Reference proteome</keyword>
<dbReference type="GO" id="GO:0042834">
    <property type="term" value="F:peptidoglycan binding"/>
    <property type="evidence" value="ECO:0007669"/>
    <property type="project" value="InterPro"/>
</dbReference>
<dbReference type="EMBL" id="RKQK01000003">
    <property type="protein sequence ID" value="RPE66332.1"/>
    <property type="molecule type" value="Genomic_DNA"/>
</dbReference>
<dbReference type="Gene3D" id="3.30.70.1070">
    <property type="entry name" value="Sporulation related repeat"/>
    <property type="match status" value="1"/>
</dbReference>
<dbReference type="SUPFAM" id="SSF110997">
    <property type="entry name" value="Sporulation related repeat"/>
    <property type="match status" value="1"/>
</dbReference>
<dbReference type="InterPro" id="IPR036680">
    <property type="entry name" value="SPOR-like_sf"/>
</dbReference>
<protein>
    <submittedName>
        <fullName evidence="3">Sporulation related protein</fullName>
    </submittedName>
</protein>
<feature type="domain" description="SPOR" evidence="2">
    <location>
        <begin position="452"/>
        <end position="529"/>
    </location>
</feature>
<evidence type="ECO:0000256" key="1">
    <source>
        <dbReference type="SAM" id="SignalP"/>
    </source>
</evidence>
<organism evidence="3 4">
    <name type="scientific">Pacificibacter maritimus</name>
    <dbReference type="NCBI Taxonomy" id="762213"/>
    <lineage>
        <taxon>Bacteria</taxon>
        <taxon>Pseudomonadati</taxon>
        <taxon>Pseudomonadota</taxon>
        <taxon>Alphaproteobacteria</taxon>
        <taxon>Rhodobacterales</taxon>
        <taxon>Roseobacteraceae</taxon>
        <taxon>Pacificibacter</taxon>
    </lineage>
</organism>
<reference evidence="3 4" key="1">
    <citation type="submission" date="2018-11" db="EMBL/GenBank/DDBJ databases">
        <title>Genomic Encyclopedia of Type Strains, Phase IV (KMG-IV): sequencing the most valuable type-strain genomes for metagenomic binning, comparative biology and taxonomic classification.</title>
        <authorList>
            <person name="Goeker M."/>
        </authorList>
    </citation>
    <scope>NUCLEOTIDE SEQUENCE [LARGE SCALE GENOMIC DNA]</scope>
    <source>
        <strain evidence="3 4">DSM 104731</strain>
    </source>
</reference>
<evidence type="ECO:0000313" key="3">
    <source>
        <dbReference type="EMBL" id="RPE66332.1"/>
    </source>
</evidence>